<dbReference type="EMBL" id="SFCI01000331">
    <property type="protein sequence ID" value="TFY80492.1"/>
    <property type="molecule type" value="Genomic_DNA"/>
</dbReference>
<evidence type="ECO:0000313" key="2">
    <source>
        <dbReference type="EMBL" id="TFY80492.1"/>
    </source>
</evidence>
<protein>
    <submittedName>
        <fullName evidence="2">Uncharacterized protein</fullName>
    </submittedName>
</protein>
<evidence type="ECO:0000313" key="3">
    <source>
        <dbReference type="Proteomes" id="UP000298061"/>
    </source>
</evidence>
<feature type="region of interest" description="Disordered" evidence="1">
    <location>
        <begin position="97"/>
        <end position="161"/>
    </location>
</feature>
<keyword evidence="3" id="KW-1185">Reference proteome</keyword>
<feature type="compositionally biased region" description="Basic and acidic residues" evidence="1">
    <location>
        <begin position="97"/>
        <end position="106"/>
    </location>
</feature>
<evidence type="ECO:0000256" key="1">
    <source>
        <dbReference type="SAM" id="MobiDB-lite"/>
    </source>
</evidence>
<name>A0A4Z0A0A0_9AGAM</name>
<dbReference type="Proteomes" id="UP000298061">
    <property type="component" value="Unassembled WGS sequence"/>
</dbReference>
<sequence>MQKVFDSCTWSKQLETVIGGEEKRTIFLDGIFSAEVISNEFNPSLVNIIEDLRSQFSHVYRTKASRAYDAAAAAASFTFLSGSEGTIAIFEEHLKEPDWPLDDGGRDNLAGNTTKRSQDHMSESASYNRNKRVRSLQQSSGDSQQPSTLSFLASLPGVAEE</sequence>
<comment type="caution">
    <text evidence="2">The sequence shown here is derived from an EMBL/GenBank/DDBJ whole genome shotgun (WGS) entry which is preliminary data.</text>
</comment>
<dbReference type="AlphaFoldDB" id="A0A4Z0A0A0"/>
<reference evidence="2 3" key="1">
    <citation type="submission" date="2019-02" db="EMBL/GenBank/DDBJ databases">
        <title>Genome sequencing of the rare red list fungi Hericium alpestre (H. flagellum).</title>
        <authorList>
            <person name="Buettner E."/>
            <person name="Kellner H."/>
        </authorList>
    </citation>
    <scope>NUCLEOTIDE SEQUENCE [LARGE SCALE GENOMIC DNA]</scope>
    <source>
        <strain evidence="2 3">DSM 108284</strain>
    </source>
</reference>
<feature type="compositionally biased region" description="Polar residues" evidence="1">
    <location>
        <begin position="135"/>
        <end position="151"/>
    </location>
</feature>
<proteinExistence type="predicted"/>
<accession>A0A4Z0A0A0</accession>
<gene>
    <name evidence="2" type="ORF">EWM64_g3518</name>
</gene>
<organism evidence="2 3">
    <name type="scientific">Hericium alpestre</name>
    <dbReference type="NCBI Taxonomy" id="135208"/>
    <lineage>
        <taxon>Eukaryota</taxon>
        <taxon>Fungi</taxon>
        <taxon>Dikarya</taxon>
        <taxon>Basidiomycota</taxon>
        <taxon>Agaricomycotina</taxon>
        <taxon>Agaricomycetes</taxon>
        <taxon>Russulales</taxon>
        <taxon>Hericiaceae</taxon>
        <taxon>Hericium</taxon>
    </lineage>
</organism>